<evidence type="ECO:0000313" key="8">
    <source>
        <dbReference type="Proteomes" id="UP000326757"/>
    </source>
</evidence>
<dbReference type="Gene3D" id="3.40.50.150">
    <property type="entry name" value="Vaccinia Virus protein VP39"/>
    <property type="match status" value="1"/>
</dbReference>
<dbReference type="AlphaFoldDB" id="A0A5N6KL05"/>
<keyword evidence="3" id="KW-0949">S-adenosyl-L-methionine</keyword>
<dbReference type="InterPro" id="IPR001077">
    <property type="entry name" value="COMT_C"/>
</dbReference>
<evidence type="ECO:0000256" key="4">
    <source>
        <dbReference type="PIRSR" id="PIRSR005739-1"/>
    </source>
</evidence>
<organism evidence="7 8">
    <name type="scientific">Monilinia laxa</name>
    <name type="common">Brown rot fungus</name>
    <name type="synonym">Sclerotinia laxa</name>
    <dbReference type="NCBI Taxonomy" id="61186"/>
    <lineage>
        <taxon>Eukaryota</taxon>
        <taxon>Fungi</taxon>
        <taxon>Dikarya</taxon>
        <taxon>Ascomycota</taxon>
        <taxon>Pezizomycotina</taxon>
        <taxon>Leotiomycetes</taxon>
        <taxon>Helotiales</taxon>
        <taxon>Sclerotiniaceae</taxon>
        <taxon>Monilinia</taxon>
    </lineage>
</organism>
<dbReference type="EMBL" id="VIGI01000001">
    <property type="protein sequence ID" value="KAB8304382.1"/>
    <property type="molecule type" value="Genomic_DNA"/>
</dbReference>
<evidence type="ECO:0000313" key="7">
    <source>
        <dbReference type="EMBL" id="KAB8304382.1"/>
    </source>
</evidence>
<accession>A0A5N6KL05</accession>
<dbReference type="Proteomes" id="UP000326757">
    <property type="component" value="Unassembled WGS sequence"/>
</dbReference>
<feature type="domain" description="O-methyltransferase C-terminal" evidence="5">
    <location>
        <begin position="219"/>
        <end position="359"/>
    </location>
</feature>
<evidence type="ECO:0000259" key="6">
    <source>
        <dbReference type="Pfam" id="PF08100"/>
    </source>
</evidence>
<comment type="caution">
    <text evidence="7">The sequence shown here is derived from an EMBL/GenBank/DDBJ whole genome shotgun (WGS) entry which is preliminary data.</text>
</comment>
<keyword evidence="8" id="KW-1185">Reference proteome</keyword>
<dbReference type="InterPro" id="IPR012967">
    <property type="entry name" value="COMT_dimerisation"/>
</dbReference>
<dbReference type="InterPro" id="IPR029063">
    <property type="entry name" value="SAM-dependent_MTases_sf"/>
</dbReference>
<proteinExistence type="predicted"/>
<keyword evidence="1" id="KW-0489">Methyltransferase</keyword>
<dbReference type="PROSITE" id="PS51683">
    <property type="entry name" value="SAM_OMT_II"/>
    <property type="match status" value="1"/>
</dbReference>
<dbReference type="InterPro" id="IPR036390">
    <property type="entry name" value="WH_DNA-bd_sf"/>
</dbReference>
<sequence>MDDLVAHVKAVAATADEAGRKKIIDDLRDLSIELETTWDSMQRIMYLQFQLTGAQIGCDMKLFEVMAAKKEPMNVDQLSRETESDPAFLARFLRYLASVRMIRETGKNTFEASKVTEALAQKDSKGGIGHYFYSLGPTLQATPDYLAERKYKDITDNTCAPAQIAFNTNVPYFYWVQQQPRLINYFGDFMVGQRGEMPSWLSKYPVKEETKNWDPKEPVFVDVGGGFGHKCLELRMEKPDVPGRVILQDLDHAIENALPMKDVELEVHDFFTPQAVKGAKYYYMRNILHDYSDEKCRIILKHLKDAMGPDSAILIDDMVIPETSAHWHATQIDFVMMTVLASTERTEEQWHSLLASAGLKAKKLSITLFPSEIASLRQFLPDCGCLEI</sequence>
<evidence type="ECO:0000259" key="5">
    <source>
        <dbReference type="Pfam" id="PF00891"/>
    </source>
</evidence>
<dbReference type="Pfam" id="PF08100">
    <property type="entry name" value="Dimerisation"/>
    <property type="match status" value="1"/>
</dbReference>
<keyword evidence="2" id="KW-0808">Transferase</keyword>
<dbReference type="SUPFAM" id="SSF46785">
    <property type="entry name" value="Winged helix' DNA-binding domain"/>
    <property type="match status" value="1"/>
</dbReference>
<protein>
    <submittedName>
        <fullName evidence="7">Uncharacterized protein</fullName>
    </submittedName>
</protein>
<dbReference type="PANTHER" id="PTHR43712:SF1">
    <property type="entry name" value="HYPOTHETICAL O-METHYLTRANSFERASE (EUROFUNG)-RELATED"/>
    <property type="match status" value="1"/>
</dbReference>
<reference evidence="7 8" key="1">
    <citation type="submission" date="2019-06" db="EMBL/GenBank/DDBJ databases">
        <title>Genome Sequence of the Brown Rot Fungal Pathogen Monilinia laxa.</title>
        <authorList>
            <person name="De Miccolis Angelini R.M."/>
            <person name="Landi L."/>
            <person name="Abate D."/>
            <person name="Pollastro S."/>
            <person name="Romanazzi G."/>
            <person name="Faretra F."/>
        </authorList>
    </citation>
    <scope>NUCLEOTIDE SEQUENCE [LARGE SCALE GENOMIC DNA]</scope>
    <source>
        <strain evidence="7 8">Mlax316</strain>
    </source>
</reference>
<name>A0A5N6KL05_MONLA</name>
<evidence type="ECO:0000256" key="3">
    <source>
        <dbReference type="ARBA" id="ARBA00022691"/>
    </source>
</evidence>
<dbReference type="PIRSF" id="PIRSF005739">
    <property type="entry name" value="O-mtase"/>
    <property type="match status" value="1"/>
</dbReference>
<dbReference type="GO" id="GO:0046983">
    <property type="term" value="F:protein dimerization activity"/>
    <property type="evidence" value="ECO:0007669"/>
    <property type="project" value="InterPro"/>
</dbReference>
<dbReference type="InterPro" id="IPR016461">
    <property type="entry name" value="COMT-like"/>
</dbReference>
<gene>
    <name evidence="7" type="ORF">EYC80_003787</name>
</gene>
<feature type="active site" description="Proton acceptor" evidence="4">
    <location>
        <position position="289"/>
    </location>
</feature>
<feature type="domain" description="O-methyltransferase dimerisation" evidence="6">
    <location>
        <begin position="58"/>
        <end position="120"/>
    </location>
</feature>
<dbReference type="Pfam" id="PF00891">
    <property type="entry name" value="Methyltransf_2"/>
    <property type="match status" value="1"/>
</dbReference>
<dbReference type="Gene3D" id="1.10.10.10">
    <property type="entry name" value="Winged helix-like DNA-binding domain superfamily/Winged helix DNA-binding domain"/>
    <property type="match status" value="1"/>
</dbReference>
<dbReference type="InterPro" id="IPR036388">
    <property type="entry name" value="WH-like_DNA-bd_sf"/>
</dbReference>
<dbReference type="SUPFAM" id="SSF53335">
    <property type="entry name" value="S-adenosyl-L-methionine-dependent methyltransferases"/>
    <property type="match status" value="1"/>
</dbReference>
<evidence type="ECO:0000256" key="2">
    <source>
        <dbReference type="ARBA" id="ARBA00022679"/>
    </source>
</evidence>
<dbReference type="GO" id="GO:0008171">
    <property type="term" value="F:O-methyltransferase activity"/>
    <property type="evidence" value="ECO:0007669"/>
    <property type="project" value="InterPro"/>
</dbReference>
<dbReference type="PANTHER" id="PTHR43712">
    <property type="entry name" value="PUTATIVE (AFU_ORTHOLOGUE AFUA_4G14580)-RELATED"/>
    <property type="match status" value="1"/>
</dbReference>
<dbReference type="OrthoDB" id="2410195at2759"/>
<evidence type="ECO:0000256" key="1">
    <source>
        <dbReference type="ARBA" id="ARBA00022603"/>
    </source>
</evidence>
<dbReference type="GO" id="GO:0032259">
    <property type="term" value="P:methylation"/>
    <property type="evidence" value="ECO:0007669"/>
    <property type="project" value="UniProtKB-KW"/>
</dbReference>